<sequence length="53" mass="6272">MNTQQFENFKQQIQQLTPQQLRMLQGEIHGSIEEPKKDLLTDEERNVIATLFN</sequence>
<evidence type="ECO:0008006" key="3">
    <source>
        <dbReference type="Google" id="ProtNLM"/>
    </source>
</evidence>
<reference evidence="1 2" key="1">
    <citation type="journal article" date="2024" name="ISME J.">
        <title>Tailless and filamentous prophages are predominant in marine Vibrio.</title>
        <authorList>
            <person name="Steensen K."/>
            <person name="Seneca J."/>
            <person name="Bartlau N."/>
            <person name="Yu X.A."/>
            <person name="Hussain F.A."/>
            <person name="Polz M.F."/>
        </authorList>
    </citation>
    <scope>NUCLEOTIDE SEQUENCE [LARGE SCALE GENOMIC DNA]</scope>
    <source>
        <strain evidence="1 2">10N.222.51.A1</strain>
    </source>
</reference>
<accession>A0ABV4N8W2</accession>
<proteinExistence type="predicted"/>
<dbReference type="EMBL" id="JBFRUW010000016">
    <property type="protein sequence ID" value="MFA0567823.1"/>
    <property type="molecule type" value="Genomic_DNA"/>
</dbReference>
<gene>
    <name evidence="1" type="ORF">AB4566_06015</name>
</gene>
<keyword evidence="2" id="KW-1185">Reference proteome</keyword>
<comment type="caution">
    <text evidence="1">The sequence shown here is derived from an EMBL/GenBank/DDBJ whole genome shotgun (WGS) entry which is preliminary data.</text>
</comment>
<dbReference type="Proteomes" id="UP001570417">
    <property type="component" value="Unassembled WGS sequence"/>
</dbReference>
<organism evidence="1 2">
    <name type="scientific">Vibrio gallaecicus</name>
    <dbReference type="NCBI Taxonomy" id="552386"/>
    <lineage>
        <taxon>Bacteria</taxon>
        <taxon>Pseudomonadati</taxon>
        <taxon>Pseudomonadota</taxon>
        <taxon>Gammaproteobacteria</taxon>
        <taxon>Vibrionales</taxon>
        <taxon>Vibrionaceae</taxon>
        <taxon>Vibrio</taxon>
    </lineage>
</organism>
<evidence type="ECO:0000313" key="1">
    <source>
        <dbReference type="EMBL" id="MFA0567823.1"/>
    </source>
</evidence>
<dbReference type="RefSeq" id="WP_372265339.1">
    <property type="nucleotide sequence ID" value="NZ_JBFRUW010000016.1"/>
</dbReference>
<protein>
    <recommendedName>
        <fullName evidence="3">Bacteriocin</fullName>
    </recommendedName>
</protein>
<evidence type="ECO:0000313" key="2">
    <source>
        <dbReference type="Proteomes" id="UP001570417"/>
    </source>
</evidence>
<name>A0ABV4N8W2_9VIBR</name>